<organism evidence="1 2">
    <name type="scientific">Candidatus Scatousia excrementigallinarum</name>
    <dbReference type="NCBI Taxonomy" id="2840935"/>
    <lineage>
        <taxon>Bacteria</taxon>
        <taxon>Candidatus Scatousia</taxon>
    </lineage>
</organism>
<reference evidence="1" key="2">
    <citation type="journal article" date="2021" name="PeerJ">
        <title>Extensive microbial diversity within the chicken gut microbiome revealed by metagenomics and culture.</title>
        <authorList>
            <person name="Gilroy R."/>
            <person name="Ravi A."/>
            <person name="Getino M."/>
            <person name="Pursley I."/>
            <person name="Horton D.L."/>
            <person name="Alikhan N.F."/>
            <person name="Baker D."/>
            <person name="Gharbi K."/>
            <person name="Hall N."/>
            <person name="Watson M."/>
            <person name="Adriaenssens E.M."/>
            <person name="Foster-Nyarko E."/>
            <person name="Jarju S."/>
            <person name="Secka A."/>
            <person name="Antonio M."/>
            <person name="Oren A."/>
            <person name="Chaudhuri R.R."/>
            <person name="La Ragione R."/>
            <person name="Hildebrand F."/>
            <person name="Pallen M.J."/>
        </authorList>
    </citation>
    <scope>NUCLEOTIDE SEQUENCE</scope>
    <source>
        <strain evidence="1">6276</strain>
    </source>
</reference>
<dbReference type="EMBL" id="DVIU01000182">
    <property type="protein sequence ID" value="HIS36765.1"/>
    <property type="molecule type" value="Genomic_DNA"/>
</dbReference>
<name>A0A9D1F082_9BACT</name>
<evidence type="ECO:0000313" key="1">
    <source>
        <dbReference type="EMBL" id="HIS36765.1"/>
    </source>
</evidence>
<proteinExistence type="predicted"/>
<dbReference type="AlphaFoldDB" id="A0A9D1F082"/>
<feature type="non-terminal residue" evidence="1">
    <location>
        <position position="1"/>
    </location>
</feature>
<protein>
    <submittedName>
        <fullName evidence="1">Uncharacterized protein</fullName>
    </submittedName>
</protein>
<sequence length="156" mass="17230">DSDTRKNINRQLEAYAQQGAQAINDIYKPMIEDTKNDIAKRFGNLDNSSFLNSLNSIEANRADAVSSLGQDLVLMRNDLVNDELSRRYNYMSFLDDYVSGINSTAMAYGNMSQSNSNAGTSFNTGNYSSSGSDWLGAGSNLMSQLGSQLLKYYISR</sequence>
<evidence type="ECO:0000313" key="2">
    <source>
        <dbReference type="Proteomes" id="UP000823928"/>
    </source>
</evidence>
<dbReference type="Proteomes" id="UP000823928">
    <property type="component" value="Unassembled WGS sequence"/>
</dbReference>
<accession>A0A9D1F082</accession>
<gene>
    <name evidence="1" type="ORF">IAC10_09090</name>
</gene>
<reference evidence="1" key="1">
    <citation type="submission" date="2020-10" db="EMBL/GenBank/DDBJ databases">
        <authorList>
            <person name="Gilroy R."/>
        </authorList>
    </citation>
    <scope>NUCLEOTIDE SEQUENCE</scope>
    <source>
        <strain evidence="1">6276</strain>
    </source>
</reference>
<comment type="caution">
    <text evidence="1">The sequence shown here is derived from an EMBL/GenBank/DDBJ whole genome shotgun (WGS) entry which is preliminary data.</text>
</comment>